<dbReference type="GO" id="GO:0016655">
    <property type="term" value="F:oxidoreductase activity, acting on NAD(P)H, quinone or similar compound as acceptor"/>
    <property type="evidence" value="ECO:0007669"/>
    <property type="project" value="InterPro"/>
</dbReference>
<sequence>TQESIDSYLRFPFRQTTVIPEINNDCEFMGWASLSPKKYSAAHTFFSWLAPKSKKYRFDAKINGSERAIIMAGEYDKVFPMDIYAEYLIKAIIARDIDKMEQLGIYEVVPEDFALCEFIDTSKLPLQEIVKNGLEYLRKELS</sequence>
<dbReference type="Proteomes" id="UP000824076">
    <property type="component" value="Unassembled WGS sequence"/>
</dbReference>
<organism evidence="1 2">
    <name type="scientific">Candidatus Limisoma intestinavium</name>
    <dbReference type="NCBI Taxonomy" id="2840856"/>
    <lineage>
        <taxon>Bacteria</taxon>
        <taxon>Pseudomonadati</taxon>
        <taxon>Bacteroidota</taxon>
        <taxon>Bacteroidia</taxon>
        <taxon>Bacteroidales</taxon>
        <taxon>Candidatus Limisoma</taxon>
    </lineage>
</organism>
<dbReference type="EMBL" id="DVMS01000143">
    <property type="protein sequence ID" value="HIU39004.1"/>
    <property type="molecule type" value="Genomic_DNA"/>
</dbReference>
<evidence type="ECO:0000313" key="2">
    <source>
        <dbReference type="Proteomes" id="UP000824076"/>
    </source>
</evidence>
<proteinExistence type="predicted"/>
<reference evidence="1" key="1">
    <citation type="submission" date="2020-10" db="EMBL/GenBank/DDBJ databases">
        <authorList>
            <person name="Gilroy R."/>
        </authorList>
    </citation>
    <scope>NUCLEOTIDE SEQUENCE</scope>
    <source>
        <strain evidence="1">17073</strain>
    </source>
</reference>
<reference evidence="1" key="2">
    <citation type="journal article" date="2021" name="PeerJ">
        <title>Extensive microbial diversity within the chicken gut microbiome revealed by metagenomics and culture.</title>
        <authorList>
            <person name="Gilroy R."/>
            <person name="Ravi A."/>
            <person name="Getino M."/>
            <person name="Pursley I."/>
            <person name="Horton D.L."/>
            <person name="Alikhan N.F."/>
            <person name="Baker D."/>
            <person name="Gharbi K."/>
            <person name="Hall N."/>
            <person name="Watson M."/>
            <person name="Adriaenssens E.M."/>
            <person name="Foster-Nyarko E."/>
            <person name="Jarju S."/>
            <person name="Secka A."/>
            <person name="Antonio M."/>
            <person name="Oren A."/>
            <person name="Chaudhuri R.R."/>
            <person name="La Ragione R."/>
            <person name="Hildebrand F."/>
            <person name="Pallen M.J."/>
        </authorList>
    </citation>
    <scope>NUCLEOTIDE SEQUENCE</scope>
    <source>
        <strain evidence="1">17073</strain>
    </source>
</reference>
<dbReference type="InterPro" id="IPR008703">
    <property type="entry name" value="NqrA"/>
</dbReference>
<dbReference type="PANTHER" id="PTHR37839:SF1">
    <property type="entry name" value="NA(+)-TRANSLOCATING NADH-QUINONE REDUCTASE SUBUNIT A"/>
    <property type="match status" value="1"/>
</dbReference>
<dbReference type="GO" id="GO:0006814">
    <property type="term" value="P:sodium ion transport"/>
    <property type="evidence" value="ECO:0007669"/>
    <property type="project" value="InterPro"/>
</dbReference>
<accession>A0A9D1IMZ3</accession>
<dbReference type="PANTHER" id="PTHR37839">
    <property type="entry name" value="NA(+)-TRANSLOCATING NADH-QUINONE REDUCTASE SUBUNIT A"/>
    <property type="match status" value="1"/>
</dbReference>
<evidence type="ECO:0000313" key="1">
    <source>
        <dbReference type="EMBL" id="HIU39004.1"/>
    </source>
</evidence>
<dbReference type="AlphaFoldDB" id="A0A9D1IMZ3"/>
<gene>
    <name evidence="1" type="ORF">IAD18_05000</name>
</gene>
<protein>
    <submittedName>
        <fullName evidence="1">NADH:ubiquinone reductase (Na(+)-transporting) subunit A</fullName>
    </submittedName>
</protein>
<feature type="non-terminal residue" evidence="1">
    <location>
        <position position="1"/>
    </location>
</feature>
<name>A0A9D1IMZ3_9BACT</name>
<comment type="caution">
    <text evidence="1">The sequence shown here is derived from an EMBL/GenBank/DDBJ whole genome shotgun (WGS) entry which is preliminary data.</text>
</comment>